<dbReference type="SUPFAM" id="SSF141673">
    <property type="entry name" value="MOSC N-terminal domain-like"/>
    <property type="match status" value="1"/>
</dbReference>
<proteinExistence type="predicted"/>
<dbReference type="Pfam" id="PF03476">
    <property type="entry name" value="MOSC_N"/>
    <property type="match status" value="1"/>
</dbReference>
<evidence type="ECO:0000313" key="2">
    <source>
        <dbReference type="EMBL" id="GAA1675603.1"/>
    </source>
</evidence>
<sequence length="265" mass="29366">MVDTFAARVWSLHAYPIKGCAGTEVDKLAISAYGPAHDREFLIIRPDGKFLTQREFPRMALIEPSLDGLAEGKLRLTAPGHDDLMVTFTTDGPQRLATVWKWTGTGVDQGDEVASWFSDFLGTEVRLVRFPPDMTRNTTVGGGQVRYADGYPILVTSTASLDALNAQLDEALPMDRFRPNVVVDGWRRPWTEDQVVDLPIGEVRLEIVKPCARCVVTTVDQRTAEKGREPLRTLGRTRRTEAGLIFGQNAVVRTPGTVRVADRVC</sequence>
<evidence type="ECO:0000313" key="3">
    <source>
        <dbReference type="Proteomes" id="UP001500618"/>
    </source>
</evidence>
<feature type="domain" description="MOSC" evidence="1">
    <location>
        <begin position="125"/>
        <end position="265"/>
    </location>
</feature>
<dbReference type="EMBL" id="BAAANY010000009">
    <property type="protein sequence ID" value="GAA1675603.1"/>
    <property type="molecule type" value="Genomic_DNA"/>
</dbReference>
<name>A0ABN2GRF0_9ACTN</name>
<dbReference type="Gene3D" id="2.40.33.20">
    <property type="entry name" value="PK beta-barrel domain-like"/>
    <property type="match status" value="1"/>
</dbReference>
<evidence type="ECO:0000259" key="1">
    <source>
        <dbReference type="PROSITE" id="PS51340"/>
    </source>
</evidence>
<reference evidence="2 3" key="1">
    <citation type="journal article" date="2019" name="Int. J. Syst. Evol. Microbiol.">
        <title>The Global Catalogue of Microorganisms (GCM) 10K type strain sequencing project: providing services to taxonomists for standard genome sequencing and annotation.</title>
        <authorList>
            <consortium name="The Broad Institute Genomics Platform"/>
            <consortium name="The Broad Institute Genome Sequencing Center for Infectious Disease"/>
            <person name="Wu L."/>
            <person name="Ma J."/>
        </authorList>
    </citation>
    <scope>NUCLEOTIDE SEQUENCE [LARGE SCALE GENOMIC DNA]</scope>
    <source>
        <strain evidence="2 3">JCM 14718</strain>
    </source>
</reference>
<dbReference type="SUPFAM" id="SSF50800">
    <property type="entry name" value="PK beta-barrel domain-like"/>
    <property type="match status" value="1"/>
</dbReference>
<dbReference type="Proteomes" id="UP001500618">
    <property type="component" value="Unassembled WGS sequence"/>
</dbReference>
<dbReference type="InterPro" id="IPR005303">
    <property type="entry name" value="MOCOS_middle"/>
</dbReference>
<dbReference type="PANTHER" id="PTHR14237">
    <property type="entry name" value="MOLYBDOPTERIN COFACTOR SULFURASE MOSC"/>
    <property type="match status" value="1"/>
</dbReference>
<organism evidence="2 3">
    <name type="scientific">Fodinicola feengrottensis</name>
    <dbReference type="NCBI Taxonomy" id="435914"/>
    <lineage>
        <taxon>Bacteria</taxon>
        <taxon>Bacillati</taxon>
        <taxon>Actinomycetota</taxon>
        <taxon>Actinomycetes</taxon>
        <taxon>Mycobacteriales</taxon>
        <taxon>Fodinicola</taxon>
    </lineage>
</organism>
<dbReference type="PANTHER" id="PTHR14237:SF19">
    <property type="entry name" value="MITOCHONDRIAL AMIDOXIME REDUCING COMPONENT 1"/>
    <property type="match status" value="1"/>
</dbReference>
<dbReference type="InterPro" id="IPR005302">
    <property type="entry name" value="MoCF_Sase_C"/>
</dbReference>
<comment type="caution">
    <text evidence="2">The sequence shown here is derived from an EMBL/GenBank/DDBJ whole genome shotgun (WGS) entry which is preliminary data.</text>
</comment>
<accession>A0ABN2GRF0</accession>
<protein>
    <submittedName>
        <fullName evidence="2">MOSC domain-containing protein</fullName>
    </submittedName>
</protein>
<dbReference type="RefSeq" id="WP_344310199.1">
    <property type="nucleotide sequence ID" value="NZ_BAAANY010000009.1"/>
</dbReference>
<keyword evidence="3" id="KW-1185">Reference proteome</keyword>
<gene>
    <name evidence="2" type="ORF">GCM10009765_26130</name>
</gene>
<dbReference type="PROSITE" id="PS51340">
    <property type="entry name" value="MOSC"/>
    <property type="match status" value="1"/>
</dbReference>
<dbReference type="Pfam" id="PF03473">
    <property type="entry name" value="MOSC"/>
    <property type="match status" value="1"/>
</dbReference>
<dbReference type="InterPro" id="IPR011037">
    <property type="entry name" value="Pyrv_Knase-like_insert_dom_sf"/>
</dbReference>